<dbReference type="CDD" id="cd00995">
    <property type="entry name" value="PBP2_NikA_DppA_OppA_like"/>
    <property type="match status" value="1"/>
</dbReference>
<feature type="domain" description="Solute-binding protein family 5" evidence="7">
    <location>
        <begin position="80"/>
        <end position="457"/>
    </location>
</feature>
<dbReference type="PANTHER" id="PTHR30290:SF10">
    <property type="entry name" value="PERIPLASMIC OLIGOPEPTIDE-BINDING PROTEIN-RELATED"/>
    <property type="match status" value="1"/>
</dbReference>
<feature type="transmembrane region" description="Helical" evidence="5">
    <location>
        <begin position="570"/>
        <end position="591"/>
    </location>
</feature>
<evidence type="ECO:0000256" key="3">
    <source>
        <dbReference type="ARBA" id="ARBA00022448"/>
    </source>
</evidence>
<feature type="signal peptide" evidence="6">
    <location>
        <begin position="1"/>
        <end position="29"/>
    </location>
</feature>
<dbReference type="GO" id="GO:0043190">
    <property type="term" value="C:ATP-binding cassette (ABC) transporter complex"/>
    <property type="evidence" value="ECO:0007669"/>
    <property type="project" value="InterPro"/>
</dbReference>
<keyword evidence="3" id="KW-0813">Transport</keyword>
<dbReference type="GO" id="GO:0030313">
    <property type="term" value="C:cell envelope"/>
    <property type="evidence" value="ECO:0007669"/>
    <property type="project" value="UniProtKB-SubCell"/>
</dbReference>
<reference evidence="8" key="1">
    <citation type="submission" date="2021-01" db="EMBL/GenBank/DDBJ databases">
        <title>Whole genome shotgun sequence of Virgisporangium aurantiacum NBRC 16421.</title>
        <authorList>
            <person name="Komaki H."/>
            <person name="Tamura T."/>
        </authorList>
    </citation>
    <scope>NUCLEOTIDE SEQUENCE</scope>
    <source>
        <strain evidence="8">NBRC 16421</strain>
    </source>
</reference>
<evidence type="ECO:0000256" key="6">
    <source>
        <dbReference type="SAM" id="SignalP"/>
    </source>
</evidence>
<dbReference type="GO" id="GO:1904680">
    <property type="term" value="F:peptide transmembrane transporter activity"/>
    <property type="evidence" value="ECO:0007669"/>
    <property type="project" value="TreeGrafter"/>
</dbReference>
<evidence type="ECO:0000313" key="9">
    <source>
        <dbReference type="Proteomes" id="UP000612585"/>
    </source>
</evidence>
<protein>
    <submittedName>
        <fullName evidence="8">ABC transporter substrate-binding protein</fullName>
    </submittedName>
</protein>
<dbReference type="PIRSF" id="PIRSF002741">
    <property type="entry name" value="MppA"/>
    <property type="match status" value="1"/>
</dbReference>
<evidence type="ECO:0000313" key="8">
    <source>
        <dbReference type="EMBL" id="GIJ57125.1"/>
    </source>
</evidence>
<accession>A0A8J3Z8Z1</accession>
<dbReference type="PANTHER" id="PTHR30290">
    <property type="entry name" value="PERIPLASMIC BINDING COMPONENT OF ABC TRANSPORTER"/>
    <property type="match status" value="1"/>
</dbReference>
<evidence type="ECO:0000256" key="2">
    <source>
        <dbReference type="ARBA" id="ARBA00005695"/>
    </source>
</evidence>
<dbReference type="RefSeq" id="WP_203996240.1">
    <property type="nucleotide sequence ID" value="NZ_BOPG01000029.1"/>
</dbReference>
<dbReference type="GO" id="GO:0042597">
    <property type="term" value="C:periplasmic space"/>
    <property type="evidence" value="ECO:0007669"/>
    <property type="project" value="UniProtKB-ARBA"/>
</dbReference>
<keyword evidence="5" id="KW-0812">Transmembrane</keyword>
<name>A0A8J3Z8Z1_9ACTN</name>
<feature type="chain" id="PRO_5035206035" evidence="6">
    <location>
        <begin position="30"/>
        <end position="601"/>
    </location>
</feature>
<dbReference type="AlphaFoldDB" id="A0A8J3Z8Z1"/>
<dbReference type="Gene3D" id="3.40.190.10">
    <property type="entry name" value="Periplasmic binding protein-like II"/>
    <property type="match status" value="1"/>
</dbReference>
<dbReference type="InterPro" id="IPR039424">
    <property type="entry name" value="SBP_5"/>
</dbReference>
<dbReference type="InterPro" id="IPR030678">
    <property type="entry name" value="Peptide/Ni-bd"/>
</dbReference>
<dbReference type="Pfam" id="PF00496">
    <property type="entry name" value="SBP_bac_5"/>
    <property type="match status" value="1"/>
</dbReference>
<evidence type="ECO:0000256" key="5">
    <source>
        <dbReference type="SAM" id="Phobius"/>
    </source>
</evidence>
<comment type="similarity">
    <text evidence="2">Belongs to the bacterial solute-binding protein 5 family.</text>
</comment>
<keyword evidence="4 6" id="KW-0732">Signal</keyword>
<dbReference type="SUPFAM" id="SSF53850">
    <property type="entry name" value="Periplasmic binding protein-like II"/>
    <property type="match status" value="1"/>
</dbReference>
<comment type="caution">
    <text evidence="8">The sequence shown here is derived from an EMBL/GenBank/DDBJ whole genome shotgun (WGS) entry which is preliminary data.</text>
</comment>
<gene>
    <name evidence="8" type="ORF">Vau01_046410</name>
</gene>
<comment type="subcellular location">
    <subcellularLocation>
        <location evidence="1">Cell envelope</location>
    </subcellularLocation>
</comment>
<keyword evidence="5" id="KW-0472">Membrane</keyword>
<dbReference type="Gene3D" id="3.10.105.10">
    <property type="entry name" value="Dipeptide-binding Protein, Domain 3"/>
    <property type="match status" value="1"/>
</dbReference>
<keyword evidence="5" id="KW-1133">Transmembrane helix</keyword>
<dbReference type="InterPro" id="IPR000914">
    <property type="entry name" value="SBP_5_dom"/>
</dbReference>
<organism evidence="8 9">
    <name type="scientific">Virgisporangium aurantiacum</name>
    <dbReference type="NCBI Taxonomy" id="175570"/>
    <lineage>
        <taxon>Bacteria</taxon>
        <taxon>Bacillati</taxon>
        <taxon>Actinomycetota</taxon>
        <taxon>Actinomycetes</taxon>
        <taxon>Micromonosporales</taxon>
        <taxon>Micromonosporaceae</taxon>
        <taxon>Virgisporangium</taxon>
    </lineage>
</organism>
<evidence type="ECO:0000256" key="4">
    <source>
        <dbReference type="ARBA" id="ARBA00022729"/>
    </source>
</evidence>
<keyword evidence="9" id="KW-1185">Reference proteome</keyword>
<dbReference type="EMBL" id="BOPG01000029">
    <property type="protein sequence ID" value="GIJ57125.1"/>
    <property type="molecule type" value="Genomic_DNA"/>
</dbReference>
<dbReference type="Proteomes" id="UP000612585">
    <property type="component" value="Unassembled WGS sequence"/>
</dbReference>
<dbReference type="GO" id="GO:0015833">
    <property type="term" value="P:peptide transport"/>
    <property type="evidence" value="ECO:0007669"/>
    <property type="project" value="TreeGrafter"/>
</dbReference>
<evidence type="ECO:0000256" key="1">
    <source>
        <dbReference type="ARBA" id="ARBA00004196"/>
    </source>
</evidence>
<proteinExistence type="inferred from homology"/>
<sequence length="601" mass="65885">MRARRRVVRLAAALVVHAVVLLPASRAPARAPAEPRVVTVATTGTVDSLSPFLAQRVLPTSTHRLIYDFLTNYSAADSTPIGGMATSWTTSPDKLTWTFTIRSGMTWSDGRPATARDIAWTYRLLMTNADAATANGNFVANFREVTAPDEATLVIRLATPQATMLALDIPIVPEHVWRAREAEIGTFHNDTALPVVSNGPFVLTGYRRDQYVELSANERYWRGRPKFDKVVFRMYRDLDGAVTALRKGEVDFVSGLTGAQFDALAGERGITRNKAQGKGFYALNINPGATTTDGRRFGDGHPALRDRRVRQAILHAIDTQVIVRKVLDGHAEVGSGYLPPIFPANDWTPDPATTYGHDPARANQLLDDAGYRRGADGVRRAADGRPLTLRLAGMTRRAADAPNATYVSEWLAAVGVRVTTSVVEEGALADLVASGNYDLVFDSWLTNPDPDYVLYIQTCRTRPTAPGQPFPGANFMCDAEYDALYARQLAEYDRTARSELIKAMQRRLYQDAYVNVLYYPNVLEAYRGDAIASMLKQPQPNGMYSNQDGYWSWWSAVPATSRPVSKGPPVAVLLGVAVAVAAVVLVVVVVLRRRATAGDRE</sequence>
<evidence type="ECO:0000259" key="7">
    <source>
        <dbReference type="Pfam" id="PF00496"/>
    </source>
</evidence>